<evidence type="ECO:0000256" key="1">
    <source>
        <dbReference type="SAM" id="MobiDB-lite"/>
    </source>
</evidence>
<dbReference type="Pfam" id="PF07059">
    <property type="entry name" value="EDR2_C"/>
    <property type="match status" value="1"/>
</dbReference>
<dbReference type="Proteomes" id="UP000663760">
    <property type="component" value="Chromosome 3"/>
</dbReference>
<keyword evidence="4" id="KW-1185">Reference proteome</keyword>
<protein>
    <recommendedName>
        <fullName evidence="2">Protein ENHANCED DISEASE RESISTANCE 2 C-terminal domain-containing protein</fullName>
    </recommendedName>
</protein>
<dbReference type="PANTHER" id="PTHR31558:SF40">
    <property type="entry name" value="EXPRESSED PROTEIN"/>
    <property type="match status" value="1"/>
</dbReference>
<feature type="domain" description="Protein ENHANCED DISEASE RESISTANCE 2 C-terminal" evidence="2">
    <location>
        <begin position="335"/>
        <end position="576"/>
    </location>
</feature>
<dbReference type="InterPro" id="IPR009769">
    <property type="entry name" value="EDR2_C"/>
</dbReference>
<dbReference type="EMBL" id="LR746266">
    <property type="protein sequence ID" value="CAA7393509.1"/>
    <property type="molecule type" value="Genomic_DNA"/>
</dbReference>
<organism evidence="3 4">
    <name type="scientific">Spirodela intermedia</name>
    <name type="common">Intermediate duckweed</name>
    <dbReference type="NCBI Taxonomy" id="51605"/>
    <lineage>
        <taxon>Eukaryota</taxon>
        <taxon>Viridiplantae</taxon>
        <taxon>Streptophyta</taxon>
        <taxon>Embryophyta</taxon>
        <taxon>Tracheophyta</taxon>
        <taxon>Spermatophyta</taxon>
        <taxon>Magnoliopsida</taxon>
        <taxon>Liliopsida</taxon>
        <taxon>Araceae</taxon>
        <taxon>Lemnoideae</taxon>
        <taxon>Spirodela</taxon>
    </lineage>
</organism>
<dbReference type="OrthoDB" id="9970435at2759"/>
<gene>
    <name evidence="3" type="ORF">SI8410_03004248</name>
</gene>
<dbReference type="AlphaFoldDB" id="A0A7I8K764"/>
<dbReference type="PANTHER" id="PTHR31558">
    <property type="entry name" value="CW14 PROTEIN"/>
    <property type="match status" value="1"/>
</dbReference>
<feature type="compositionally biased region" description="Basic residues" evidence="1">
    <location>
        <begin position="10"/>
        <end position="28"/>
    </location>
</feature>
<accession>A0A7I8K764</accession>
<proteinExistence type="predicted"/>
<evidence type="ECO:0000313" key="4">
    <source>
        <dbReference type="Proteomes" id="UP000663760"/>
    </source>
</evidence>
<name>A0A7I8K764_SPIIN</name>
<feature type="region of interest" description="Disordered" evidence="1">
    <location>
        <begin position="1"/>
        <end position="48"/>
    </location>
</feature>
<evidence type="ECO:0000259" key="2">
    <source>
        <dbReference type="Pfam" id="PF07059"/>
    </source>
</evidence>
<evidence type="ECO:0000313" key="3">
    <source>
        <dbReference type="EMBL" id="CAA7393509.1"/>
    </source>
</evidence>
<sequence>MGACASTANRRPRARKNHPQRSRKRHGKVSATNTDGSKARIGNNGKRIPDYSHGEFVKVDFETAATTGRKSEVSNLTFHLTQLQWHHSQIDSNVICQEEVWFDSLSILESDSDDDFISVHGDCFPCVSSMNNVPSTQIVQYESLVDAMCKFEGLCDKAPLAMTVEHYLKGEGCIPEKHMTKDEHKETEILSVLSAQNYELTHLEKVDDGRLKKSEDEGCTTRTKVLSNSFGTVNILKQEKNDREEKSHENNLELVTASLLPRLVPTVSFNDKVQAMSLTASPLRKKSAVIRLSFKQRSYEGDETTFCASKSFLYRPRGGHLIPCSMGEKITQGCWSTIEPAVFKLRGESYFRDKKKYPASNQSPYHPIGVDLFVSRHKIHHIAQHVELPHVKPHEKVPSLLIVNIQLPTYPAAMFLGDSDGEGMSLVLYFKVSEGYDKEISTNFQEMIRKFVEDETERIKGFAMESTVPFRERLKIMVGVTNPEELHLSGPERKLLQAYNEKPVLSRPQHNFYRGPNYFEIDLDIHRFSYIARKGLEAFRERLSNGILDLGLTIQAQRPEELPEQVLCCVRLNKIDFVNHGQIPTIVAIDDDD</sequence>
<reference evidence="3" key="1">
    <citation type="submission" date="2020-02" db="EMBL/GenBank/DDBJ databases">
        <authorList>
            <person name="Scholz U."/>
            <person name="Mascher M."/>
            <person name="Fiebig A."/>
        </authorList>
    </citation>
    <scope>NUCLEOTIDE SEQUENCE</scope>
</reference>